<organism evidence="2 3">
    <name type="scientific">Teredinibacter turnerae (strain ATCC 39867 / T7901)</name>
    <dbReference type="NCBI Taxonomy" id="377629"/>
    <lineage>
        <taxon>Bacteria</taxon>
        <taxon>Pseudomonadati</taxon>
        <taxon>Pseudomonadota</taxon>
        <taxon>Gammaproteobacteria</taxon>
        <taxon>Cellvibrionales</taxon>
        <taxon>Cellvibrionaceae</taxon>
        <taxon>Teredinibacter</taxon>
    </lineage>
</organism>
<sequence length="167" mass="17413">MTIKHLALACICACSPLAIGAQSTVKPGADVIAAGPQTFHVAVADVQTLVLPFAPARPGESLQLVLLKSNGLEVLSTSTQWVISEGDAPLELLVRASAPGQYRLQFLARSKTHEQQAESLSRVVGLMVVAGDGKSTSASVQKATSSPVTQRADGTRVISFSVPQNSH</sequence>
<dbReference type="STRING" id="377629.TERTU_4662"/>
<dbReference type="AlphaFoldDB" id="C5BKE7"/>
<keyword evidence="3" id="KW-1185">Reference proteome</keyword>
<evidence type="ECO:0000313" key="3">
    <source>
        <dbReference type="Proteomes" id="UP000009080"/>
    </source>
</evidence>
<dbReference type="KEGG" id="ttu:TERTU_4662"/>
<gene>
    <name evidence="2" type="ordered locus">TERTU_4662</name>
</gene>
<dbReference type="HOGENOM" id="CLU_1593746_0_0_6"/>
<reference evidence="2 3" key="1">
    <citation type="journal article" date="2009" name="PLoS ONE">
        <title>The complete genome of Teredinibacter turnerae T7901: an intracellular endosymbiont of marine wood-boring bivalves (shipworms).</title>
        <authorList>
            <person name="Yang J.C."/>
            <person name="Madupu R."/>
            <person name="Durkin A.S."/>
            <person name="Ekborg N.A."/>
            <person name="Pedamallu C.S."/>
            <person name="Hostetler J.B."/>
            <person name="Radune D."/>
            <person name="Toms B.S."/>
            <person name="Henrissat B."/>
            <person name="Coutinho P.M."/>
            <person name="Schwarz S."/>
            <person name="Field L."/>
            <person name="Trindade-Silva A.E."/>
            <person name="Soares C.A.G."/>
            <person name="Elshahawi S."/>
            <person name="Hanora A."/>
            <person name="Schmidt E.W."/>
            <person name="Haygood M.G."/>
            <person name="Posfai J."/>
            <person name="Benner J."/>
            <person name="Madinger C."/>
            <person name="Nove J."/>
            <person name="Anton B."/>
            <person name="Chaudhary K."/>
            <person name="Foster J."/>
            <person name="Holman A."/>
            <person name="Kumar S."/>
            <person name="Lessard P.A."/>
            <person name="Luyten Y.A."/>
            <person name="Slatko B."/>
            <person name="Wood N."/>
            <person name="Wu B."/>
            <person name="Teplitski M."/>
            <person name="Mougous J.D."/>
            <person name="Ward N."/>
            <person name="Eisen J.A."/>
            <person name="Badger J.H."/>
            <person name="Distel D.L."/>
        </authorList>
    </citation>
    <scope>NUCLEOTIDE SEQUENCE [LARGE SCALE GENOMIC DNA]</scope>
    <source>
        <strain evidence="3">ATCC 39867 / T7901</strain>
    </source>
</reference>
<name>C5BKE7_TERTT</name>
<accession>C5BKE7</accession>
<dbReference type="RefSeq" id="WP_015819149.1">
    <property type="nucleotide sequence ID" value="NC_012997.1"/>
</dbReference>
<dbReference type="Proteomes" id="UP000009080">
    <property type="component" value="Chromosome"/>
</dbReference>
<proteinExistence type="predicted"/>
<keyword evidence="1" id="KW-0732">Signal</keyword>
<dbReference type="EMBL" id="CP001614">
    <property type="protein sequence ID" value="ACR13036.1"/>
    <property type="molecule type" value="Genomic_DNA"/>
</dbReference>
<dbReference type="OrthoDB" id="9885205at2"/>
<dbReference type="eggNOG" id="ENOG5032FWB">
    <property type="taxonomic scope" value="Bacteria"/>
</dbReference>
<evidence type="ECO:0008006" key="4">
    <source>
        <dbReference type="Google" id="ProtNLM"/>
    </source>
</evidence>
<evidence type="ECO:0000256" key="1">
    <source>
        <dbReference type="SAM" id="SignalP"/>
    </source>
</evidence>
<feature type="chain" id="PRO_5002948658" description="Lipoprotein" evidence="1">
    <location>
        <begin position="21"/>
        <end position="167"/>
    </location>
</feature>
<protein>
    <recommendedName>
        <fullName evidence="4">Lipoprotein</fullName>
    </recommendedName>
</protein>
<feature type="signal peptide" evidence="1">
    <location>
        <begin position="1"/>
        <end position="20"/>
    </location>
</feature>
<evidence type="ECO:0000313" key="2">
    <source>
        <dbReference type="EMBL" id="ACR13036.1"/>
    </source>
</evidence>